<dbReference type="RefSeq" id="WP_059106328.1">
    <property type="nucleotide sequence ID" value="NZ_CP065712.1"/>
</dbReference>
<dbReference type="AlphaFoldDB" id="A0AAP8PNY8"/>
<evidence type="ECO:0000256" key="4">
    <source>
        <dbReference type="ARBA" id="ARBA00022496"/>
    </source>
</evidence>
<evidence type="ECO:0000256" key="6">
    <source>
        <dbReference type="ARBA" id="ARBA00022840"/>
    </source>
</evidence>
<dbReference type="SUPFAM" id="SSF52540">
    <property type="entry name" value="P-loop containing nucleoside triphosphate hydrolases"/>
    <property type="match status" value="1"/>
</dbReference>
<dbReference type="FunFam" id="3.40.50.300:FF:000134">
    <property type="entry name" value="Iron-enterobactin ABC transporter ATP-binding protein"/>
    <property type="match status" value="1"/>
</dbReference>
<keyword evidence="9" id="KW-0472">Membrane</keyword>
<dbReference type="CDD" id="cd03214">
    <property type="entry name" value="ABC_Iron-Siderophores_B12_Hemin"/>
    <property type="match status" value="1"/>
</dbReference>
<evidence type="ECO:0000256" key="7">
    <source>
        <dbReference type="ARBA" id="ARBA00023004"/>
    </source>
</evidence>
<dbReference type="GO" id="GO:0005524">
    <property type="term" value="F:ATP binding"/>
    <property type="evidence" value="ECO:0007669"/>
    <property type="project" value="UniProtKB-KW"/>
</dbReference>
<keyword evidence="3" id="KW-1003">Cell membrane</keyword>
<keyword evidence="2" id="KW-0813">Transport</keyword>
<feature type="domain" description="ABC transporter" evidence="10">
    <location>
        <begin position="1"/>
        <end position="237"/>
    </location>
</feature>
<dbReference type="GeneID" id="64983038"/>
<keyword evidence="8" id="KW-0406">Ion transport</keyword>
<name>A0AAP8PNY8_9STAP</name>
<evidence type="ECO:0000256" key="2">
    <source>
        <dbReference type="ARBA" id="ARBA00022448"/>
    </source>
</evidence>
<comment type="subcellular location">
    <subcellularLocation>
        <location evidence="1">Cell membrane</location>
        <topology evidence="1">Peripheral membrane protein</topology>
    </subcellularLocation>
</comment>
<dbReference type="EMBL" id="PPQW01000047">
    <property type="protein sequence ID" value="PNZ66878.1"/>
    <property type="molecule type" value="Genomic_DNA"/>
</dbReference>
<dbReference type="InterPro" id="IPR027417">
    <property type="entry name" value="P-loop_NTPase"/>
</dbReference>
<dbReference type="GO" id="GO:0006826">
    <property type="term" value="P:iron ion transport"/>
    <property type="evidence" value="ECO:0007669"/>
    <property type="project" value="UniProtKB-KW"/>
</dbReference>
<organism evidence="11 12">
    <name type="scientific">Staphylococcus auricularis</name>
    <dbReference type="NCBI Taxonomy" id="29379"/>
    <lineage>
        <taxon>Bacteria</taxon>
        <taxon>Bacillati</taxon>
        <taxon>Bacillota</taxon>
        <taxon>Bacilli</taxon>
        <taxon>Bacillales</taxon>
        <taxon>Staphylococcaceae</taxon>
        <taxon>Staphylococcus</taxon>
    </lineage>
</organism>
<dbReference type="InterPro" id="IPR051535">
    <property type="entry name" value="Siderophore_ABC-ATPase"/>
</dbReference>
<dbReference type="InterPro" id="IPR003439">
    <property type="entry name" value="ABC_transporter-like_ATP-bd"/>
</dbReference>
<dbReference type="PANTHER" id="PTHR42771">
    <property type="entry name" value="IRON(3+)-HYDROXAMATE IMPORT ATP-BINDING PROTEIN FHUC"/>
    <property type="match status" value="1"/>
</dbReference>
<proteinExistence type="predicted"/>
<dbReference type="InterPro" id="IPR003593">
    <property type="entry name" value="AAA+_ATPase"/>
</dbReference>
<evidence type="ECO:0000259" key="10">
    <source>
        <dbReference type="PROSITE" id="PS50893"/>
    </source>
</evidence>
<keyword evidence="4" id="KW-0410">Iron transport</keyword>
<dbReference type="Pfam" id="PF00005">
    <property type="entry name" value="ABC_tran"/>
    <property type="match status" value="1"/>
</dbReference>
<keyword evidence="7" id="KW-0408">Iron</keyword>
<protein>
    <submittedName>
        <fullName evidence="11">ABC transporter ATP-binding protein</fullName>
    </submittedName>
</protein>
<accession>A0AAP8PNY8</accession>
<dbReference type="GO" id="GO:0016887">
    <property type="term" value="F:ATP hydrolysis activity"/>
    <property type="evidence" value="ECO:0007669"/>
    <property type="project" value="InterPro"/>
</dbReference>
<evidence type="ECO:0000256" key="5">
    <source>
        <dbReference type="ARBA" id="ARBA00022741"/>
    </source>
</evidence>
<gene>
    <name evidence="11" type="ORF">CD158_07335</name>
</gene>
<reference evidence="11 12" key="1">
    <citation type="submission" date="2017-08" db="EMBL/GenBank/DDBJ databases">
        <title>Draft genome sequences of 64 type strains of genus Staph aureus.</title>
        <authorList>
            <person name="Cole K."/>
            <person name="Golubchik T."/>
            <person name="Russell J."/>
            <person name="Foster D."/>
            <person name="Llewelyn M."/>
            <person name="Wilson D."/>
            <person name="Crook D."/>
            <person name="Paul J."/>
        </authorList>
    </citation>
    <scope>NUCLEOTIDE SEQUENCE [LARGE SCALE GENOMIC DNA]</scope>
    <source>
        <strain evidence="11 12">NCTC 12101</strain>
    </source>
</reference>
<dbReference type="GO" id="GO:0005886">
    <property type="term" value="C:plasma membrane"/>
    <property type="evidence" value="ECO:0007669"/>
    <property type="project" value="UniProtKB-SubCell"/>
</dbReference>
<evidence type="ECO:0000256" key="8">
    <source>
        <dbReference type="ARBA" id="ARBA00023065"/>
    </source>
</evidence>
<evidence type="ECO:0000256" key="9">
    <source>
        <dbReference type="ARBA" id="ARBA00023136"/>
    </source>
</evidence>
<keyword evidence="5" id="KW-0547">Nucleotide-binding</keyword>
<dbReference type="Gene3D" id="3.40.50.300">
    <property type="entry name" value="P-loop containing nucleotide triphosphate hydrolases"/>
    <property type="match status" value="1"/>
</dbReference>
<dbReference type="SMART" id="SM00382">
    <property type="entry name" value="AAA"/>
    <property type="match status" value="1"/>
</dbReference>
<dbReference type="Proteomes" id="UP000242470">
    <property type="component" value="Unassembled WGS sequence"/>
</dbReference>
<dbReference type="PANTHER" id="PTHR42771:SF2">
    <property type="entry name" value="IRON(3+)-HYDROXAMATE IMPORT ATP-BINDING PROTEIN FHUC"/>
    <property type="match status" value="1"/>
</dbReference>
<evidence type="ECO:0000256" key="1">
    <source>
        <dbReference type="ARBA" id="ARBA00004202"/>
    </source>
</evidence>
<evidence type="ECO:0000313" key="12">
    <source>
        <dbReference type="Proteomes" id="UP000242470"/>
    </source>
</evidence>
<keyword evidence="6 11" id="KW-0067">ATP-binding</keyword>
<dbReference type="PROSITE" id="PS50893">
    <property type="entry name" value="ABC_TRANSPORTER_2"/>
    <property type="match status" value="1"/>
</dbReference>
<evidence type="ECO:0000313" key="11">
    <source>
        <dbReference type="EMBL" id="PNZ66878.1"/>
    </source>
</evidence>
<comment type="caution">
    <text evidence="11">The sequence shown here is derived from an EMBL/GenBank/DDBJ whole genome shotgun (WGS) entry which is preliminary data.</text>
</comment>
<sequence>MRTEQVNFQYRATRPIFENLNLSLQSNAITTIIGPNGCGKSTLLQLLSYNLTPQHGVVYLNEQSLNDFSQKQLAQRLVTVHQQSQTPDDFTVRQMIETGRYSYQGLFAKDTNKDEVVSQVIEQLNLQAFENEPVKALSGGERQRVHLGVALAQEPEYLLLDEPTTYLDLHYQYQVLDIVKELQHTYQLTVVMVLHDINQAIEYSDELICLAPGRVLAQGAPKDVITTVLIKEMYHIDAKIFHDEACGTMICRKRGDRRC</sequence>
<evidence type="ECO:0000256" key="3">
    <source>
        <dbReference type="ARBA" id="ARBA00022475"/>
    </source>
</evidence>